<keyword evidence="4" id="KW-1185">Reference proteome</keyword>
<proteinExistence type="predicted"/>
<dbReference type="RefSeq" id="WP_265764566.1">
    <property type="nucleotide sequence ID" value="NZ_JAGGJA010000002.1"/>
</dbReference>
<evidence type="ECO:0000313" key="4">
    <source>
        <dbReference type="Proteomes" id="UP001207918"/>
    </source>
</evidence>
<reference evidence="3 4" key="1">
    <citation type="submission" date="2021-03" db="EMBL/GenBank/DDBJ databases">
        <title>Aliifodinibius sp. nov., a new bacterium isolated from saline soil.</title>
        <authorList>
            <person name="Galisteo C."/>
            <person name="De La Haba R."/>
            <person name="Sanchez-Porro C."/>
            <person name="Ventosa A."/>
        </authorList>
    </citation>
    <scope>NUCLEOTIDE SEQUENCE [LARGE SCALE GENOMIC DNA]</scope>
    <source>
        <strain evidence="3 4">1BSP15-2V2</strain>
    </source>
</reference>
<evidence type="ECO:0000256" key="1">
    <source>
        <dbReference type="SAM" id="Phobius"/>
    </source>
</evidence>
<feature type="domain" description="Alpha/beta hydrolase fold-5" evidence="2">
    <location>
        <begin position="64"/>
        <end position="235"/>
    </location>
</feature>
<sequence>MTKMRKYIHIGLGVFWLGVTAWLFYNMQAHGLESSVMDSNEKVHVQRSSNAFIFTPAVDTMEAALIFYPGALVDPKAYAPMAKAITEVGFKTIILALPYRMALFQSQQDNVFQRTLEYIEGDSLQRNWIVGGHSRGGKLATLFARDHSNALGGLLLVGTSHPRELDLSNLTIDVTKIYGSNDGLASEEEIERFAINLPAHMHRERIAGGNHRQFGYYGYQLGDGSAEISRQEQQDIMTLAIIKQLRRVRVR</sequence>
<keyword evidence="1" id="KW-1133">Transmembrane helix</keyword>
<dbReference type="InterPro" id="IPR029059">
    <property type="entry name" value="AB_hydrolase_5"/>
</dbReference>
<protein>
    <recommendedName>
        <fullName evidence="2">Alpha/beta hydrolase fold-5 domain-containing protein</fullName>
    </recommendedName>
</protein>
<dbReference type="InterPro" id="IPR029058">
    <property type="entry name" value="AB_hydrolase_fold"/>
</dbReference>
<organism evidence="3 4">
    <name type="scientific">Fodinibius salsisoli</name>
    <dbReference type="NCBI Taxonomy" id="2820877"/>
    <lineage>
        <taxon>Bacteria</taxon>
        <taxon>Pseudomonadati</taxon>
        <taxon>Balneolota</taxon>
        <taxon>Balneolia</taxon>
        <taxon>Balneolales</taxon>
        <taxon>Balneolaceae</taxon>
        <taxon>Fodinibius</taxon>
    </lineage>
</organism>
<gene>
    <name evidence="3" type="ORF">J6I44_03390</name>
</gene>
<dbReference type="Pfam" id="PF12695">
    <property type="entry name" value="Abhydrolase_5"/>
    <property type="match status" value="1"/>
</dbReference>
<dbReference type="EMBL" id="JAGGJA010000002">
    <property type="protein sequence ID" value="MCW9705877.1"/>
    <property type="molecule type" value="Genomic_DNA"/>
</dbReference>
<dbReference type="Gene3D" id="3.40.50.1820">
    <property type="entry name" value="alpha/beta hydrolase"/>
    <property type="match status" value="1"/>
</dbReference>
<dbReference type="SUPFAM" id="SSF53474">
    <property type="entry name" value="alpha/beta-Hydrolases"/>
    <property type="match status" value="1"/>
</dbReference>
<keyword evidence="1" id="KW-0472">Membrane</keyword>
<accession>A0ABT3PIX3</accession>
<name>A0ABT3PIX3_9BACT</name>
<dbReference type="Proteomes" id="UP001207918">
    <property type="component" value="Unassembled WGS sequence"/>
</dbReference>
<evidence type="ECO:0000259" key="2">
    <source>
        <dbReference type="Pfam" id="PF12695"/>
    </source>
</evidence>
<comment type="caution">
    <text evidence="3">The sequence shown here is derived from an EMBL/GenBank/DDBJ whole genome shotgun (WGS) entry which is preliminary data.</text>
</comment>
<keyword evidence="1" id="KW-0812">Transmembrane</keyword>
<evidence type="ECO:0000313" key="3">
    <source>
        <dbReference type="EMBL" id="MCW9705877.1"/>
    </source>
</evidence>
<feature type="transmembrane region" description="Helical" evidence="1">
    <location>
        <begin position="7"/>
        <end position="25"/>
    </location>
</feature>